<proteinExistence type="predicted"/>
<sequence length="144" mass="16288">MADTYELQLALDLPDSLAPGELALLRWHLGEEGGAQDEGYEHPLWDGRGWARRIGGLQVAELRPVDWGWALTVRQEAHPDDFHDLRRIVQWLGARSITSGPIGYLRFYESHVPDMFIVQSGTVTCTSLHVEKTVEVASEQYPYT</sequence>
<dbReference type="KEGG" id="sast:CD934_03980"/>
<dbReference type="Proteomes" id="UP000316215">
    <property type="component" value="Chromosome"/>
</dbReference>
<dbReference type="RefSeq" id="WP_142231246.1">
    <property type="nucleotide sequence ID" value="NZ_CP022310.1"/>
</dbReference>
<protein>
    <submittedName>
        <fullName evidence="1">Uncharacterized protein</fullName>
    </submittedName>
</protein>
<dbReference type="AlphaFoldDB" id="A0A514JKQ3"/>
<evidence type="ECO:0000313" key="2">
    <source>
        <dbReference type="Proteomes" id="UP000316215"/>
    </source>
</evidence>
<gene>
    <name evidence="1" type="ORF">CD934_03980</name>
</gene>
<dbReference type="EMBL" id="CP022310">
    <property type="protein sequence ID" value="QDI67923.1"/>
    <property type="molecule type" value="Genomic_DNA"/>
</dbReference>
<name>A0A514JKQ3_9ACTN</name>
<reference evidence="1 2" key="1">
    <citation type="submission" date="2017-07" db="EMBL/GenBank/DDBJ databases">
        <title>The Complete Genome of Streptomyces asterosporus-ZSY.</title>
        <authorList>
            <person name="Zhang S."/>
        </authorList>
    </citation>
    <scope>NUCLEOTIDE SEQUENCE [LARGE SCALE GENOMIC DNA]</scope>
    <source>
        <strain evidence="1 2">DSM 41452</strain>
    </source>
</reference>
<keyword evidence="2" id="KW-1185">Reference proteome</keyword>
<organism evidence="1 2">
    <name type="scientific">Streptomyces calvus</name>
    <dbReference type="NCBI Taxonomy" id="67282"/>
    <lineage>
        <taxon>Bacteria</taxon>
        <taxon>Bacillati</taxon>
        <taxon>Actinomycetota</taxon>
        <taxon>Actinomycetes</taxon>
        <taxon>Kitasatosporales</taxon>
        <taxon>Streptomycetaceae</taxon>
        <taxon>Streptomyces</taxon>
    </lineage>
</organism>
<evidence type="ECO:0000313" key="1">
    <source>
        <dbReference type="EMBL" id="QDI67923.1"/>
    </source>
</evidence>
<accession>A0A514JKQ3</accession>